<comment type="caution">
    <text evidence="1">The sequence shown here is derived from an EMBL/GenBank/DDBJ whole genome shotgun (WGS) entry which is preliminary data.</text>
</comment>
<evidence type="ECO:0000313" key="1">
    <source>
        <dbReference type="EMBL" id="REC69127.1"/>
    </source>
</evidence>
<organism evidence="1 2">
    <name type="scientific">Epilithonimonas hispanica</name>
    <dbReference type="NCBI Taxonomy" id="358687"/>
    <lineage>
        <taxon>Bacteria</taxon>
        <taxon>Pseudomonadati</taxon>
        <taxon>Bacteroidota</taxon>
        <taxon>Flavobacteriia</taxon>
        <taxon>Flavobacteriales</taxon>
        <taxon>Weeksellaceae</taxon>
        <taxon>Chryseobacterium group</taxon>
        <taxon>Epilithonimonas</taxon>
    </lineage>
</organism>
<sequence>MVIKKILVFVVPLFISFFKGQINEDSIKAINNLYAQYYTSAVLTMSPTHKWAIISDKNSYGLERAHLVQLQTGKSEDIPLSYNNYFFGDNLLIIQENERTIVKSLKNKNTIQLKGNYLYEAFDKVGKLLFYDRLKKELLLFDSAGNKLRSYEDIESIGKSHEQSQIVFRNSSQTFKFDLKKLELTQWKSEDKVYWQRLLNEDVISLESNGQNYLIRHYGKLNNIKTKILHIQEGFYLDSLSTAKMTLKQNRYLILPLVKKIDKSKVQQSLILYTNQNAYYKTPMSQMAVFDLTESKWKRLPEGSDFFSRQILLDDFGTIMSFDPSVDKIENESNVTHQMTIEKKFGESKIMIDNSHERKQNYYYDGLTNRMIYFQDQKWKIENLNNGLVSEIPFEKPSNFTSWVYNGLSDYSSGNAYSTNKKGFWIISDGYDLFLVDLIHVTAKRLTFGREKDISFSIQEDFRTKYLNESYWDIPKILQVNMNRKLILKAFNTTNYTSGIAELDIKNLRLKMLATLDDVIQEVFVTDENITFTVQSYNQPLSDLNQSPFDFLTAIVWHFGPF</sequence>
<proteinExistence type="predicted"/>
<accession>A0A3D9CU31</accession>
<dbReference type="Proteomes" id="UP000256326">
    <property type="component" value="Unassembled WGS sequence"/>
</dbReference>
<dbReference type="AlphaFoldDB" id="A0A3D9CU31"/>
<dbReference type="EMBL" id="QNUG01000029">
    <property type="protein sequence ID" value="REC69127.1"/>
    <property type="molecule type" value="Genomic_DNA"/>
</dbReference>
<evidence type="ECO:0000313" key="2">
    <source>
        <dbReference type="Proteomes" id="UP000256326"/>
    </source>
</evidence>
<reference evidence="1 2" key="1">
    <citation type="journal article" date="2006" name="Int. J. Syst. Evol. Microbiol.">
        <title>Chryseobacterium hispanicum sp. nov., isolated from the drinking water distribution system of Sevilla, Spain.</title>
        <authorList>
            <person name="Gallego V."/>
            <person name="Garcia M.T."/>
            <person name="Ventosa A."/>
        </authorList>
    </citation>
    <scope>NUCLEOTIDE SEQUENCE [LARGE SCALE GENOMIC DNA]</scope>
    <source>
        <strain evidence="1 2">KCTC 22104</strain>
    </source>
</reference>
<name>A0A3D9CU31_9FLAO</name>
<gene>
    <name evidence="1" type="ORF">DRF58_12825</name>
</gene>
<protein>
    <submittedName>
        <fullName evidence="1">Uncharacterized protein</fullName>
    </submittedName>
</protein>
<keyword evidence="2" id="KW-1185">Reference proteome</keyword>